<protein>
    <submittedName>
        <fullName evidence="3">Uncharacterized protein</fullName>
    </submittedName>
</protein>
<gene>
    <name evidence="3" type="ORF">LSP00402_LOCUS6531</name>
</gene>
<name>A0A7S2X968_9EUKA</name>
<keyword evidence="2" id="KW-1133">Transmembrane helix</keyword>
<sequence>MDLDAGNPSGQPEPQKKNEIELQVEEEDGKREEVKANRPVLMWKIMNITHLALLGLTLIFVVPLLASHDGQVAWSTGKDTVDGNTITGWSGLLYHRDFRSRTKGLITLVEYDSDQCEGFVEDNTCKKCDAAGNAVLSFVVLAFFLLIVSWSIVGLRLSGLSNKGWYKILASRLVAAMINGTITLFYLFQWTIWAAECNAHLQDDDVIKDFDAALGPAWALAFLSFIAMACVTAIDGLLFVMGERDGSSARSNVRAGPSNAKGYGVQGKTKGGHVSIDIVTLNTSLHTCSPGRPIQMVTPMKLRAFHSTFSSSITMPLRVPK</sequence>
<proteinExistence type="predicted"/>
<reference evidence="3" key="1">
    <citation type="submission" date="2021-01" db="EMBL/GenBank/DDBJ databases">
        <authorList>
            <person name="Corre E."/>
            <person name="Pelletier E."/>
            <person name="Niang G."/>
            <person name="Scheremetjew M."/>
            <person name="Finn R."/>
            <person name="Kale V."/>
            <person name="Holt S."/>
            <person name="Cochrane G."/>
            <person name="Meng A."/>
            <person name="Brown T."/>
            <person name="Cohen L."/>
        </authorList>
    </citation>
    <scope>NUCLEOTIDE SEQUENCE</scope>
    <source>
        <strain evidence="3">CCMP622</strain>
    </source>
</reference>
<feature type="transmembrane region" description="Helical" evidence="2">
    <location>
        <begin position="169"/>
        <end position="188"/>
    </location>
</feature>
<feature type="transmembrane region" description="Helical" evidence="2">
    <location>
        <begin position="217"/>
        <end position="240"/>
    </location>
</feature>
<evidence type="ECO:0000256" key="1">
    <source>
        <dbReference type="SAM" id="MobiDB-lite"/>
    </source>
</evidence>
<evidence type="ECO:0000313" key="3">
    <source>
        <dbReference type="EMBL" id="CAD9757121.1"/>
    </source>
</evidence>
<keyword evidence="2" id="KW-0812">Transmembrane</keyword>
<evidence type="ECO:0000256" key="2">
    <source>
        <dbReference type="SAM" id="Phobius"/>
    </source>
</evidence>
<accession>A0A7S2X968</accession>
<dbReference type="EMBL" id="HBHP01010559">
    <property type="protein sequence ID" value="CAD9757121.1"/>
    <property type="molecule type" value="Transcribed_RNA"/>
</dbReference>
<feature type="transmembrane region" description="Helical" evidence="2">
    <location>
        <begin position="134"/>
        <end position="157"/>
    </location>
</feature>
<feature type="transmembrane region" description="Helical" evidence="2">
    <location>
        <begin position="45"/>
        <end position="66"/>
    </location>
</feature>
<keyword evidence="2" id="KW-0472">Membrane</keyword>
<feature type="region of interest" description="Disordered" evidence="1">
    <location>
        <begin position="1"/>
        <end position="31"/>
    </location>
</feature>
<dbReference type="AlphaFoldDB" id="A0A7S2X968"/>
<organism evidence="3">
    <name type="scientific">Lotharella oceanica</name>
    <dbReference type="NCBI Taxonomy" id="641309"/>
    <lineage>
        <taxon>Eukaryota</taxon>
        <taxon>Sar</taxon>
        <taxon>Rhizaria</taxon>
        <taxon>Cercozoa</taxon>
        <taxon>Chlorarachniophyceae</taxon>
        <taxon>Lotharella</taxon>
    </lineage>
</organism>